<dbReference type="InterPro" id="IPR036361">
    <property type="entry name" value="SAP_dom_sf"/>
</dbReference>
<dbReference type="SUPFAM" id="SSF68906">
    <property type="entry name" value="SAP domain"/>
    <property type="match status" value="1"/>
</dbReference>
<protein>
    <submittedName>
        <fullName evidence="3">SAP domain</fullName>
    </submittedName>
</protein>
<evidence type="ECO:0000256" key="1">
    <source>
        <dbReference type="SAM" id="MobiDB-lite"/>
    </source>
</evidence>
<gene>
    <name evidence="3" type="ORF">QE152_g38550</name>
</gene>
<keyword evidence="4" id="KW-1185">Reference proteome</keyword>
<comment type="caution">
    <text evidence="3">The sequence shown here is derived from an EMBL/GenBank/DDBJ whole genome shotgun (WGS) entry which is preliminary data.</text>
</comment>
<dbReference type="SMART" id="SM00513">
    <property type="entry name" value="SAP"/>
    <property type="match status" value="1"/>
</dbReference>
<sequence length="218" mass="24280">MSDKDNVVCKIKSLRVKDLQRQLEKRGINQSGKKAVLIKRLKDVLNSSFIDLSEQSITERELAGIKSLLIKVRKDKIQNEVNTKDKKIAECTSDRKISVTSEFVSNNDLHDKLAKIPPSLSCDEAPGNSRSNRLTDVRSTHAKELDKQVAVEQIAVTGAVDYNSRVETTDGAGNLRELRTDSGEESGQGFSDVSTDESDDTVMEQSESNFMCTDDRRD</sequence>
<proteinExistence type="predicted"/>
<feature type="region of interest" description="Disordered" evidence="1">
    <location>
        <begin position="171"/>
        <end position="218"/>
    </location>
</feature>
<dbReference type="AlphaFoldDB" id="A0AAW1HWE2"/>
<feature type="domain" description="SAP" evidence="2">
    <location>
        <begin position="11"/>
        <end position="45"/>
    </location>
</feature>
<evidence type="ECO:0000259" key="2">
    <source>
        <dbReference type="PROSITE" id="PS50800"/>
    </source>
</evidence>
<reference evidence="3 4" key="1">
    <citation type="journal article" date="2024" name="BMC Genomics">
        <title>De novo assembly and annotation of Popillia japonica's genome with initial clues to its potential as an invasive pest.</title>
        <authorList>
            <person name="Cucini C."/>
            <person name="Boschi S."/>
            <person name="Funari R."/>
            <person name="Cardaioli E."/>
            <person name="Iannotti N."/>
            <person name="Marturano G."/>
            <person name="Paoli F."/>
            <person name="Bruttini M."/>
            <person name="Carapelli A."/>
            <person name="Frati F."/>
            <person name="Nardi F."/>
        </authorList>
    </citation>
    <scope>NUCLEOTIDE SEQUENCE [LARGE SCALE GENOMIC DNA]</scope>
    <source>
        <strain evidence="3">DMR45628</strain>
    </source>
</reference>
<dbReference type="EMBL" id="JASPKY010000843">
    <property type="protein sequence ID" value="KAK9681116.1"/>
    <property type="molecule type" value="Genomic_DNA"/>
</dbReference>
<organism evidence="3 4">
    <name type="scientific">Popillia japonica</name>
    <name type="common">Japanese beetle</name>
    <dbReference type="NCBI Taxonomy" id="7064"/>
    <lineage>
        <taxon>Eukaryota</taxon>
        <taxon>Metazoa</taxon>
        <taxon>Ecdysozoa</taxon>
        <taxon>Arthropoda</taxon>
        <taxon>Hexapoda</taxon>
        <taxon>Insecta</taxon>
        <taxon>Pterygota</taxon>
        <taxon>Neoptera</taxon>
        <taxon>Endopterygota</taxon>
        <taxon>Coleoptera</taxon>
        <taxon>Polyphaga</taxon>
        <taxon>Scarabaeiformia</taxon>
        <taxon>Scarabaeidae</taxon>
        <taxon>Rutelinae</taxon>
        <taxon>Popillia</taxon>
    </lineage>
</organism>
<dbReference type="InterPro" id="IPR003034">
    <property type="entry name" value="SAP_dom"/>
</dbReference>
<evidence type="ECO:0000313" key="3">
    <source>
        <dbReference type="EMBL" id="KAK9681116.1"/>
    </source>
</evidence>
<dbReference type="Pfam" id="PF02037">
    <property type="entry name" value="SAP"/>
    <property type="match status" value="1"/>
</dbReference>
<accession>A0AAW1HWE2</accession>
<dbReference type="Gene3D" id="1.10.720.30">
    <property type="entry name" value="SAP domain"/>
    <property type="match status" value="1"/>
</dbReference>
<evidence type="ECO:0000313" key="4">
    <source>
        <dbReference type="Proteomes" id="UP001458880"/>
    </source>
</evidence>
<name>A0AAW1HWE2_POPJA</name>
<dbReference type="PROSITE" id="PS50800">
    <property type="entry name" value="SAP"/>
    <property type="match status" value="1"/>
</dbReference>
<dbReference type="Proteomes" id="UP001458880">
    <property type="component" value="Unassembled WGS sequence"/>
</dbReference>